<proteinExistence type="predicted"/>
<name>B4DCG1_9BACT</name>
<organism evidence="1 2">
    <name type="scientific">Chthoniobacter flavus Ellin428</name>
    <dbReference type="NCBI Taxonomy" id="497964"/>
    <lineage>
        <taxon>Bacteria</taxon>
        <taxon>Pseudomonadati</taxon>
        <taxon>Verrucomicrobiota</taxon>
        <taxon>Spartobacteria</taxon>
        <taxon>Chthoniobacterales</taxon>
        <taxon>Chthoniobacteraceae</taxon>
        <taxon>Chthoniobacter</taxon>
    </lineage>
</organism>
<comment type="caution">
    <text evidence="1">The sequence shown here is derived from an EMBL/GenBank/DDBJ whole genome shotgun (WGS) entry which is preliminary data.</text>
</comment>
<keyword evidence="2" id="KW-1185">Reference proteome</keyword>
<evidence type="ECO:0000313" key="1">
    <source>
        <dbReference type="EMBL" id="EDY15870.1"/>
    </source>
</evidence>
<dbReference type="InParanoid" id="B4DCG1"/>
<dbReference type="RefSeq" id="WP_006983919.1">
    <property type="nucleotide sequence ID" value="NZ_ABVL01000049.1"/>
</dbReference>
<dbReference type="EMBL" id="ABVL01000049">
    <property type="protein sequence ID" value="EDY15870.1"/>
    <property type="molecule type" value="Genomic_DNA"/>
</dbReference>
<evidence type="ECO:0000313" key="2">
    <source>
        <dbReference type="Proteomes" id="UP000005824"/>
    </source>
</evidence>
<dbReference type="Proteomes" id="UP000005824">
    <property type="component" value="Unassembled WGS sequence"/>
</dbReference>
<accession>B4DCG1</accession>
<dbReference type="AlphaFoldDB" id="B4DCG1"/>
<gene>
    <name evidence="1" type="ORF">CfE428DRAFT_6602</name>
</gene>
<reference evidence="1 2" key="1">
    <citation type="journal article" date="2011" name="J. Bacteriol.">
        <title>Genome sequence of Chthoniobacter flavus Ellin428, an aerobic heterotrophic soil bacterium.</title>
        <authorList>
            <person name="Kant R."/>
            <person name="van Passel M.W."/>
            <person name="Palva A."/>
            <person name="Lucas S."/>
            <person name="Lapidus A."/>
            <person name="Glavina Del Rio T."/>
            <person name="Dalin E."/>
            <person name="Tice H."/>
            <person name="Bruce D."/>
            <person name="Goodwin L."/>
            <person name="Pitluck S."/>
            <person name="Larimer F.W."/>
            <person name="Land M.L."/>
            <person name="Hauser L."/>
            <person name="Sangwan P."/>
            <person name="de Vos W.M."/>
            <person name="Janssen P.H."/>
            <person name="Smidt H."/>
        </authorList>
    </citation>
    <scope>NUCLEOTIDE SEQUENCE [LARGE SCALE GENOMIC DNA]</scope>
    <source>
        <strain evidence="1 2">Ellin428</strain>
    </source>
</reference>
<sequence>MVHPPAGAEYLNHFGLRVQDSETLAGIQRGPELASLHTKREEGVRYGYARQITGK</sequence>
<protein>
    <submittedName>
        <fullName evidence="1">Uncharacterized protein</fullName>
    </submittedName>
</protein>